<evidence type="ECO:0000259" key="7">
    <source>
        <dbReference type="Pfam" id="PF00326"/>
    </source>
</evidence>
<dbReference type="SUPFAM" id="SSF53474">
    <property type="entry name" value="alpha/beta-Hydrolases"/>
    <property type="match status" value="1"/>
</dbReference>
<keyword evidence="6" id="KW-0472">Membrane</keyword>
<dbReference type="EMBL" id="OZ022406">
    <property type="protein sequence ID" value="CAK9437251.1"/>
    <property type="molecule type" value="Genomic_DNA"/>
</dbReference>
<dbReference type="InterPro" id="IPR002469">
    <property type="entry name" value="Peptidase_S9B_N"/>
</dbReference>
<dbReference type="Proteomes" id="UP001497383">
    <property type="component" value="Chromosome 2"/>
</dbReference>
<dbReference type="SUPFAM" id="SSF82171">
    <property type="entry name" value="DPP6 N-terminal domain-like"/>
    <property type="match status" value="1"/>
</dbReference>
<feature type="compositionally biased region" description="Low complexity" evidence="5">
    <location>
        <begin position="38"/>
        <end position="54"/>
    </location>
</feature>
<organism evidence="9 10">
    <name type="scientific">Lodderomyces beijingensis</name>
    <dbReference type="NCBI Taxonomy" id="1775926"/>
    <lineage>
        <taxon>Eukaryota</taxon>
        <taxon>Fungi</taxon>
        <taxon>Dikarya</taxon>
        <taxon>Ascomycota</taxon>
        <taxon>Saccharomycotina</taxon>
        <taxon>Pichiomycetes</taxon>
        <taxon>Debaryomycetaceae</taxon>
        <taxon>Candida/Lodderomyces clade</taxon>
        <taxon>Lodderomyces</taxon>
    </lineage>
</organism>
<keyword evidence="6" id="KW-0812">Transmembrane</keyword>
<keyword evidence="2" id="KW-0031">Aminopeptidase</keyword>
<dbReference type="InterPro" id="IPR029058">
    <property type="entry name" value="AB_hydrolase_fold"/>
</dbReference>
<comment type="similarity">
    <text evidence="1">Belongs to the peptidase S9B family.</text>
</comment>
<dbReference type="Gene3D" id="2.140.10.30">
    <property type="entry name" value="Dipeptidylpeptidase IV, N-terminal domain"/>
    <property type="match status" value="1"/>
</dbReference>
<evidence type="ECO:0000256" key="2">
    <source>
        <dbReference type="ARBA" id="ARBA00022438"/>
    </source>
</evidence>
<feature type="domain" description="Peptidase S9 prolyl oligopeptidase catalytic" evidence="7">
    <location>
        <begin position="738"/>
        <end position="937"/>
    </location>
</feature>
<dbReference type="Pfam" id="PF00930">
    <property type="entry name" value="DPPIV_N"/>
    <property type="match status" value="1"/>
</dbReference>
<dbReference type="Pfam" id="PF00326">
    <property type="entry name" value="Peptidase_S9"/>
    <property type="match status" value="1"/>
</dbReference>
<gene>
    <name evidence="9" type="ORF">LODBEIA_P16290</name>
</gene>
<evidence type="ECO:0000256" key="1">
    <source>
        <dbReference type="ARBA" id="ARBA00006150"/>
    </source>
</evidence>
<evidence type="ECO:0000313" key="10">
    <source>
        <dbReference type="Proteomes" id="UP001497383"/>
    </source>
</evidence>
<keyword evidence="4" id="KW-0325">Glycoprotein</keyword>
<keyword evidence="2" id="KW-0378">Hydrolase</keyword>
<sequence length="941" mass="107323">MFSKFKGPRGEEYEMVEQEAPPDSTASTPNEEEEQETPESGNGSRQSSDSQSSDIFQDLEGCASKSTQDNRDFHDDPLFHAVLRRYRKQGISSKVCGAISLVFLTLWLGGLILYSQLHPSQLLAKATWQTSVRVNGQNVTLSAYSPQYQNLTLDNWMQGNYNGWKESIVWLNEQQYPKTLGGGFYLTARKDSVVLKQVNSNYEENFIESRKFAYKNNFFYVEDIIANPGGPIDETSNVHLVKSNILKQWRHSSFALYWLYNPMRGTHTPIQPQPVTEETTSLVGLHFAEFSPDGKHVLFAFEHNLYIQDVSGGNLHQITQDGSPDIFNGKPDWVYEEEVVATDRMVWWSPDSSKVVFAKLDDTNVIEVDIDYYVKSVFEIGMSYKSPIGHTAVSDGGVNQYPLVSKLKYPKPGTPNPLASLYVYDVKEQTVELLKNDDGGDSNKDLGEDFLLYQAIWIDKDNFLIKETDRTSTKFARKLYRPSSGSNSIKTVHSENVQDTFGGWVEKMKMKPLTVETGNDDEDNKYVDLYVYEGKTYLALFDSPSAPEPSKIFVKHQAINTKAAFDKQENYLYFLTNVKSPMDSHLMGFHLHSEKSMEMTDLAIDAHYSAEFSQNGRFLNLMYQGPNQPWQRLVSMAEIHDQFINDDASSVREVIQHQPIINHAKQYREMMKEKNLPTVLYRQIKVNKEDIYLTVKEILPPNFDPSNNKKYPLIVHVYGGPGSQTVLKKFNVDALQILSSSLDAIVLEIEPRGTGGNDWKFKAFATERIGYWGAHDIQLVASEYIAANKQLIDAEKVAIYGWSYGGFNTLKTLELDHGDTFKYGVAIAPVTNWLFYDSVFTERIMKSPVGNENYQLYSRVNNVHNFAQTRRFLLMHGTGDDNVHFQNTMWLVDKLDVEGVTNYDMQIFPDSNHDILYDNASRILYGKLLGWLRDAFSGKFN</sequence>
<dbReference type="Gene3D" id="3.40.50.1820">
    <property type="entry name" value="alpha/beta hydrolase"/>
    <property type="match status" value="1"/>
</dbReference>
<feature type="domain" description="Dipeptidylpeptidase IV N-terminal" evidence="8">
    <location>
        <begin position="240"/>
        <end position="630"/>
    </location>
</feature>
<feature type="region of interest" description="Disordered" evidence="5">
    <location>
        <begin position="1"/>
        <end position="54"/>
    </location>
</feature>
<evidence type="ECO:0000256" key="5">
    <source>
        <dbReference type="SAM" id="MobiDB-lite"/>
    </source>
</evidence>
<dbReference type="InterPro" id="IPR001375">
    <property type="entry name" value="Peptidase_S9_cat"/>
</dbReference>
<feature type="transmembrane region" description="Helical" evidence="6">
    <location>
        <begin position="95"/>
        <end position="114"/>
    </location>
</feature>
<dbReference type="GeneID" id="92206825"/>
<proteinExistence type="inferred from homology"/>
<keyword evidence="10" id="KW-1185">Reference proteome</keyword>
<evidence type="ECO:0000256" key="3">
    <source>
        <dbReference type="ARBA" id="ARBA00022825"/>
    </source>
</evidence>
<dbReference type="PANTHER" id="PTHR11731:SF160">
    <property type="entry name" value="DIPEPTIDYL AMINOPEPTIDASE A"/>
    <property type="match status" value="1"/>
</dbReference>
<name>A0ABP0ZGW3_9ASCO</name>
<keyword evidence="2" id="KW-0645">Protease</keyword>
<keyword evidence="6" id="KW-1133">Transmembrane helix</keyword>
<keyword evidence="3" id="KW-0720">Serine protease</keyword>
<protein>
    <recommendedName>
        <fullName evidence="11">Dipeptidyl aminopeptidase A</fullName>
    </recommendedName>
</protein>
<evidence type="ECO:0000313" key="9">
    <source>
        <dbReference type="EMBL" id="CAK9437251.1"/>
    </source>
</evidence>
<evidence type="ECO:0000259" key="8">
    <source>
        <dbReference type="Pfam" id="PF00930"/>
    </source>
</evidence>
<evidence type="ECO:0000256" key="6">
    <source>
        <dbReference type="SAM" id="Phobius"/>
    </source>
</evidence>
<evidence type="ECO:0000256" key="4">
    <source>
        <dbReference type="ARBA" id="ARBA00023180"/>
    </source>
</evidence>
<dbReference type="InterPro" id="IPR050278">
    <property type="entry name" value="Serine_Prot_S9B/DPPIV"/>
</dbReference>
<dbReference type="RefSeq" id="XP_066828567.1">
    <property type="nucleotide sequence ID" value="XM_066971538.1"/>
</dbReference>
<evidence type="ECO:0008006" key="11">
    <source>
        <dbReference type="Google" id="ProtNLM"/>
    </source>
</evidence>
<reference evidence="9 10" key="1">
    <citation type="submission" date="2024-03" db="EMBL/GenBank/DDBJ databases">
        <authorList>
            <person name="Brejova B."/>
        </authorList>
    </citation>
    <scope>NUCLEOTIDE SEQUENCE [LARGE SCALE GENOMIC DNA]</scope>
    <source>
        <strain evidence="9 10">CBS 14171</strain>
    </source>
</reference>
<dbReference type="PANTHER" id="PTHR11731">
    <property type="entry name" value="PROTEASE FAMILY S9B,C DIPEPTIDYL-PEPTIDASE IV-RELATED"/>
    <property type="match status" value="1"/>
</dbReference>
<accession>A0ABP0ZGW3</accession>